<dbReference type="InterPro" id="IPR016032">
    <property type="entry name" value="Sig_transdc_resp-reg_C-effctor"/>
</dbReference>
<feature type="modified residue" description="4-aspartylphosphate" evidence="6">
    <location>
        <position position="52"/>
    </location>
</feature>
<dbReference type="InterPro" id="IPR039420">
    <property type="entry name" value="WalR-like"/>
</dbReference>
<dbReference type="InterPro" id="IPR011006">
    <property type="entry name" value="CheY-like_superfamily"/>
</dbReference>
<evidence type="ECO:0000313" key="11">
    <source>
        <dbReference type="Proteomes" id="UP001057025"/>
    </source>
</evidence>
<dbReference type="CDD" id="cd00383">
    <property type="entry name" value="trans_reg_C"/>
    <property type="match status" value="1"/>
</dbReference>
<keyword evidence="1 6" id="KW-0597">Phosphoprotein</keyword>
<keyword evidence="4 7" id="KW-0238">DNA-binding</keyword>
<dbReference type="InterPro" id="IPR001867">
    <property type="entry name" value="OmpR/PhoB-type_DNA-bd"/>
</dbReference>
<dbReference type="RefSeq" id="WP_252797232.1">
    <property type="nucleotide sequence ID" value="NZ_CP097118.1"/>
</dbReference>
<dbReference type="EMBL" id="CP097118">
    <property type="protein sequence ID" value="USS87942.1"/>
    <property type="molecule type" value="Genomic_DNA"/>
</dbReference>
<dbReference type="InterPro" id="IPR036388">
    <property type="entry name" value="WH-like_DNA-bd_sf"/>
</dbReference>
<accession>A0ABY5BSB2</accession>
<dbReference type="PROSITE" id="PS50110">
    <property type="entry name" value="RESPONSE_REGULATORY"/>
    <property type="match status" value="1"/>
</dbReference>
<evidence type="ECO:0000256" key="7">
    <source>
        <dbReference type="PROSITE-ProRule" id="PRU01091"/>
    </source>
</evidence>
<evidence type="ECO:0000259" key="9">
    <source>
        <dbReference type="PROSITE" id="PS51755"/>
    </source>
</evidence>
<dbReference type="SUPFAM" id="SSF52172">
    <property type="entry name" value="CheY-like"/>
    <property type="match status" value="1"/>
</dbReference>
<dbReference type="Gene3D" id="3.40.50.2300">
    <property type="match status" value="1"/>
</dbReference>
<dbReference type="InterPro" id="IPR001789">
    <property type="entry name" value="Sig_transdc_resp-reg_receiver"/>
</dbReference>
<feature type="domain" description="Response regulatory" evidence="8">
    <location>
        <begin position="3"/>
        <end position="115"/>
    </location>
</feature>
<keyword evidence="11" id="KW-1185">Reference proteome</keyword>
<proteinExistence type="predicted"/>
<keyword evidence="3" id="KW-0805">Transcription regulation</keyword>
<protein>
    <submittedName>
        <fullName evidence="10">Response regulator transcription factor</fullName>
    </submittedName>
</protein>
<name>A0ABY5BSB2_9LACO</name>
<evidence type="ECO:0000256" key="4">
    <source>
        <dbReference type="ARBA" id="ARBA00023125"/>
    </source>
</evidence>
<dbReference type="Gene3D" id="1.10.10.10">
    <property type="entry name" value="Winged helix-like DNA-binding domain superfamily/Winged helix DNA-binding domain"/>
    <property type="match status" value="1"/>
</dbReference>
<evidence type="ECO:0000256" key="6">
    <source>
        <dbReference type="PROSITE-ProRule" id="PRU00169"/>
    </source>
</evidence>
<evidence type="ECO:0000256" key="2">
    <source>
        <dbReference type="ARBA" id="ARBA00023012"/>
    </source>
</evidence>
<dbReference type="SMART" id="SM00862">
    <property type="entry name" value="Trans_reg_C"/>
    <property type="match status" value="1"/>
</dbReference>
<dbReference type="Proteomes" id="UP001057025">
    <property type="component" value="Chromosome"/>
</dbReference>
<dbReference type="PANTHER" id="PTHR48111:SF1">
    <property type="entry name" value="TWO-COMPONENT RESPONSE REGULATOR ORR33"/>
    <property type="match status" value="1"/>
</dbReference>
<reference evidence="10" key="1">
    <citation type="submission" date="2022-05" db="EMBL/GenBank/DDBJ databases">
        <authorList>
            <person name="Oliphant S.A."/>
            <person name="Watson-Haigh N.S."/>
            <person name="Sumby K.M."/>
            <person name="Gardner J.M."/>
            <person name="Jiranek V."/>
        </authorList>
    </citation>
    <scope>NUCLEOTIDE SEQUENCE</scope>
    <source>
        <strain evidence="10">KI11_C11</strain>
    </source>
</reference>
<evidence type="ECO:0000259" key="8">
    <source>
        <dbReference type="PROSITE" id="PS50110"/>
    </source>
</evidence>
<feature type="DNA-binding region" description="OmpR/PhoB-type" evidence="7">
    <location>
        <begin position="132"/>
        <end position="233"/>
    </location>
</feature>
<feature type="domain" description="OmpR/PhoB-type" evidence="9">
    <location>
        <begin position="132"/>
        <end position="233"/>
    </location>
</feature>
<dbReference type="PROSITE" id="PS51755">
    <property type="entry name" value="OMPR_PHOB"/>
    <property type="match status" value="1"/>
</dbReference>
<keyword evidence="2" id="KW-0902">Two-component regulatory system</keyword>
<keyword evidence="5" id="KW-0804">Transcription</keyword>
<dbReference type="Pfam" id="PF00072">
    <property type="entry name" value="Response_reg"/>
    <property type="match status" value="1"/>
</dbReference>
<organism evidence="10 11">
    <name type="scientific">Fructilactobacillus hinvesii</name>
    <dbReference type="NCBI Taxonomy" id="2940300"/>
    <lineage>
        <taxon>Bacteria</taxon>
        <taxon>Bacillati</taxon>
        <taxon>Bacillota</taxon>
        <taxon>Bacilli</taxon>
        <taxon>Lactobacillales</taxon>
        <taxon>Lactobacillaceae</taxon>
        <taxon>Fructilactobacillus</taxon>
    </lineage>
</organism>
<gene>
    <name evidence="10" type="ORF">M3M39_00160</name>
</gene>
<dbReference type="SUPFAM" id="SSF46894">
    <property type="entry name" value="C-terminal effector domain of the bipartite response regulators"/>
    <property type="match status" value="1"/>
</dbReference>
<evidence type="ECO:0000256" key="3">
    <source>
        <dbReference type="ARBA" id="ARBA00023015"/>
    </source>
</evidence>
<evidence type="ECO:0000256" key="5">
    <source>
        <dbReference type="ARBA" id="ARBA00023163"/>
    </source>
</evidence>
<evidence type="ECO:0000313" key="10">
    <source>
        <dbReference type="EMBL" id="USS87942.1"/>
    </source>
</evidence>
<dbReference type="Pfam" id="PF00486">
    <property type="entry name" value="Trans_reg_C"/>
    <property type="match status" value="1"/>
</dbReference>
<dbReference type="PANTHER" id="PTHR48111">
    <property type="entry name" value="REGULATOR OF RPOS"/>
    <property type="match status" value="1"/>
</dbReference>
<sequence length="240" mass="27845">MQHITLVTKQLRLAIELGKAFNDHEYFVDTSDEPHQVPNLMDEKHSSGVLWDLTAFPAQHWEKVLHKLRSNYQLPIIMLAKTPHHGTQFFQAGFDDYVTKPWDPEELVARFQQKQQLYDQISGKPLRESQTQPSLIVDDVVIDRQKYKAFKNDQDLGLTPKELKLLLYLIEHAPQVLSRAQLLAGVWGGQYDISETSRMVDIHISHLRDKIESDPKHPDHIKTVRGFGYHFVGNYQIKKS</sequence>
<evidence type="ECO:0000256" key="1">
    <source>
        <dbReference type="ARBA" id="ARBA00022553"/>
    </source>
</evidence>